<keyword evidence="1" id="KW-0812">Transmembrane</keyword>
<keyword evidence="1" id="KW-0472">Membrane</keyword>
<gene>
    <name evidence="2" type="ORF">LIER_33930</name>
</gene>
<evidence type="ECO:0000313" key="2">
    <source>
        <dbReference type="EMBL" id="GAA0186642.1"/>
    </source>
</evidence>
<evidence type="ECO:0000313" key="3">
    <source>
        <dbReference type="Proteomes" id="UP001454036"/>
    </source>
</evidence>
<feature type="transmembrane region" description="Helical" evidence="1">
    <location>
        <begin position="80"/>
        <end position="102"/>
    </location>
</feature>
<dbReference type="AlphaFoldDB" id="A0AAV3S228"/>
<keyword evidence="1" id="KW-1133">Transmembrane helix</keyword>
<evidence type="ECO:0008006" key="4">
    <source>
        <dbReference type="Google" id="ProtNLM"/>
    </source>
</evidence>
<name>A0AAV3S228_LITER</name>
<dbReference type="Proteomes" id="UP001454036">
    <property type="component" value="Unassembled WGS sequence"/>
</dbReference>
<proteinExistence type="predicted"/>
<dbReference type="EMBL" id="BAABME010013907">
    <property type="protein sequence ID" value="GAA0186642.1"/>
    <property type="molecule type" value="Genomic_DNA"/>
</dbReference>
<accession>A0AAV3S228</accession>
<sequence length="105" mass="12243">MKWGVTQDDTCLFCDEHETLQHLFFKCKVVAQRLRSELILEGAWVRFVRTLRFRGGELALCLTTAIYHIWAARNKRHLRLWSRTVTTLSTNVLLILELVLVAGNM</sequence>
<organism evidence="2 3">
    <name type="scientific">Lithospermum erythrorhizon</name>
    <name type="common">Purple gromwell</name>
    <name type="synonym">Lithospermum officinale var. erythrorhizon</name>
    <dbReference type="NCBI Taxonomy" id="34254"/>
    <lineage>
        <taxon>Eukaryota</taxon>
        <taxon>Viridiplantae</taxon>
        <taxon>Streptophyta</taxon>
        <taxon>Embryophyta</taxon>
        <taxon>Tracheophyta</taxon>
        <taxon>Spermatophyta</taxon>
        <taxon>Magnoliopsida</taxon>
        <taxon>eudicotyledons</taxon>
        <taxon>Gunneridae</taxon>
        <taxon>Pentapetalae</taxon>
        <taxon>asterids</taxon>
        <taxon>lamiids</taxon>
        <taxon>Boraginales</taxon>
        <taxon>Boraginaceae</taxon>
        <taxon>Boraginoideae</taxon>
        <taxon>Lithospermeae</taxon>
        <taxon>Lithospermum</taxon>
    </lineage>
</organism>
<protein>
    <recommendedName>
        <fullName evidence="4">Reverse transcriptase zinc-binding domain-containing protein</fullName>
    </recommendedName>
</protein>
<evidence type="ECO:0000256" key="1">
    <source>
        <dbReference type="SAM" id="Phobius"/>
    </source>
</evidence>
<reference evidence="2 3" key="1">
    <citation type="submission" date="2024-01" db="EMBL/GenBank/DDBJ databases">
        <title>The complete chloroplast genome sequence of Lithospermum erythrorhizon: insights into the phylogenetic relationship among Boraginaceae species and the maternal lineages of purple gromwells.</title>
        <authorList>
            <person name="Okada T."/>
            <person name="Watanabe K."/>
        </authorList>
    </citation>
    <scope>NUCLEOTIDE SEQUENCE [LARGE SCALE GENOMIC DNA]</scope>
</reference>
<keyword evidence="3" id="KW-1185">Reference proteome</keyword>
<comment type="caution">
    <text evidence="2">The sequence shown here is derived from an EMBL/GenBank/DDBJ whole genome shotgun (WGS) entry which is preliminary data.</text>
</comment>